<dbReference type="PROSITE" id="PS50893">
    <property type="entry name" value="ABC_TRANSPORTER_2"/>
    <property type="match status" value="1"/>
</dbReference>
<dbReference type="GO" id="GO:0055085">
    <property type="term" value="P:transmembrane transport"/>
    <property type="evidence" value="ECO:0007669"/>
    <property type="project" value="UniProtKB-ARBA"/>
</dbReference>
<dbReference type="STRING" id="504805.SAMN05421505_11456"/>
<dbReference type="Gene3D" id="3.40.50.300">
    <property type="entry name" value="P-loop containing nucleotide triphosphate hydrolases"/>
    <property type="match status" value="1"/>
</dbReference>
<dbReference type="CDD" id="cd03257">
    <property type="entry name" value="ABC_NikE_OppD_transporters"/>
    <property type="match status" value="1"/>
</dbReference>
<dbReference type="AlphaFoldDB" id="A0A1G8BK86"/>
<evidence type="ECO:0000256" key="1">
    <source>
        <dbReference type="ARBA" id="ARBA00005417"/>
    </source>
</evidence>
<proteinExistence type="inferred from homology"/>
<dbReference type="InterPro" id="IPR017871">
    <property type="entry name" value="ABC_transporter-like_CS"/>
</dbReference>
<sequence length="448" mass="49655">MTMTEPLDAQIAGHATPYVASVRGIKKHFPIKEGLLERVVGHVKAVDGVDLDIRRGEIVGLVGESGSGKTTLGECISGLLSPTEGGVYFGLSAQDHRRLDELLAPGRGSLSVDEQHELDRIARDHRVDRMRGERWRNYRRNCQVIFQDSNSSLNPRHLIKDIVGRPLRVHREASGWELIERVVELLESVGLGRQHLYRYPHQFSGGQRQRISIARALAIQPEFIVLDEPTSALDVSVQAQILNLLSDLQKVHNLTYLFVSHDLNVVRHMSDRIVVMYLGRVVETGQSEELFTNPQHPYTEALLSANPVAGQESQMKRKLLVGPVPDPARPPSGCRFHTRCPEATRICGWEVDDTVRFLEGRSTALDEMVGVTRHSPFHADLSFRTEASAAAFVKDVKDAMPPAAGEAVDLQLRDGRSVSVRYGEVPPAELAEVAPGHLSSCVVRSQVN</sequence>
<dbReference type="Pfam" id="PF08352">
    <property type="entry name" value="oligo_HPY"/>
    <property type="match status" value="1"/>
</dbReference>
<keyword evidence="4 6" id="KW-0067">ATP-binding</keyword>
<gene>
    <name evidence="6" type="ORF">SAMN05421505_11456</name>
</gene>
<evidence type="ECO:0000313" key="6">
    <source>
        <dbReference type="EMBL" id="SDH33000.1"/>
    </source>
</evidence>
<dbReference type="InterPro" id="IPR013563">
    <property type="entry name" value="Oligopep_ABC_C"/>
</dbReference>
<dbReference type="SMART" id="SM00382">
    <property type="entry name" value="AAA"/>
    <property type="match status" value="1"/>
</dbReference>
<dbReference type="PANTHER" id="PTHR43776">
    <property type="entry name" value="TRANSPORT ATP-BINDING PROTEIN"/>
    <property type="match status" value="1"/>
</dbReference>
<evidence type="ECO:0000256" key="4">
    <source>
        <dbReference type="ARBA" id="ARBA00022840"/>
    </source>
</evidence>
<evidence type="ECO:0000256" key="2">
    <source>
        <dbReference type="ARBA" id="ARBA00022448"/>
    </source>
</evidence>
<dbReference type="PROSITE" id="PS00211">
    <property type="entry name" value="ABC_TRANSPORTER_1"/>
    <property type="match status" value="1"/>
</dbReference>
<name>A0A1G8BK86_9ACTN</name>
<dbReference type="InterPro" id="IPR050319">
    <property type="entry name" value="ABC_transp_ATP-bind"/>
</dbReference>
<keyword evidence="7" id="KW-1185">Reference proteome</keyword>
<reference evidence="6 7" key="1">
    <citation type="submission" date="2016-10" db="EMBL/GenBank/DDBJ databases">
        <authorList>
            <person name="de Groot N.N."/>
        </authorList>
    </citation>
    <scope>NUCLEOTIDE SEQUENCE [LARGE SCALE GENOMIC DNA]</scope>
    <source>
        <strain evidence="6 7">CPCC 201354</strain>
    </source>
</reference>
<dbReference type="SUPFAM" id="SSF52540">
    <property type="entry name" value="P-loop containing nucleoside triphosphate hydrolases"/>
    <property type="match status" value="1"/>
</dbReference>
<dbReference type="InterPro" id="IPR003593">
    <property type="entry name" value="AAA+_ATPase"/>
</dbReference>
<dbReference type="Proteomes" id="UP000198923">
    <property type="component" value="Unassembled WGS sequence"/>
</dbReference>
<dbReference type="PANTHER" id="PTHR43776:SF7">
    <property type="entry name" value="D,D-DIPEPTIDE TRANSPORT ATP-BINDING PROTEIN DDPF-RELATED"/>
    <property type="match status" value="1"/>
</dbReference>
<dbReference type="GO" id="GO:0015833">
    <property type="term" value="P:peptide transport"/>
    <property type="evidence" value="ECO:0007669"/>
    <property type="project" value="InterPro"/>
</dbReference>
<evidence type="ECO:0000313" key="7">
    <source>
        <dbReference type="Proteomes" id="UP000198923"/>
    </source>
</evidence>
<dbReference type="NCBIfam" id="TIGR01727">
    <property type="entry name" value="oligo_HPY"/>
    <property type="match status" value="1"/>
</dbReference>
<evidence type="ECO:0000259" key="5">
    <source>
        <dbReference type="PROSITE" id="PS50893"/>
    </source>
</evidence>
<dbReference type="Pfam" id="PF00005">
    <property type="entry name" value="ABC_tran"/>
    <property type="match status" value="1"/>
</dbReference>
<dbReference type="EMBL" id="FNCN01000014">
    <property type="protein sequence ID" value="SDH33000.1"/>
    <property type="molecule type" value="Genomic_DNA"/>
</dbReference>
<protein>
    <submittedName>
        <fullName evidence="6">Peptide/nickel transport system ATP-binding protein</fullName>
    </submittedName>
</protein>
<dbReference type="GO" id="GO:0016887">
    <property type="term" value="F:ATP hydrolysis activity"/>
    <property type="evidence" value="ECO:0007669"/>
    <property type="project" value="InterPro"/>
</dbReference>
<accession>A0A1G8BK86</accession>
<comment type="similarity">
    <text evidence="1">Belongs to the ABC transporter superfamily.</text>
</comment>
<organism evidence="6 7">
    <name type="scientific">Sinosporangium album</name>
    <dbReference type="NCBI Taxonomy" id="504805"/>
    <lineage>
        <taxon>Bacteria</taxon>
        <taxon>Bacillati</taxon>
        <taxon>Actinomycetota</taxon>
        <taxon>Actinomycetes</taxon>
        <taxon>Streptosporangiales</taxon>
        <taxon>Streptosporangiaceae</taxon>
        <taxon>Sinosporangium</taxon>
    </lineage>
</organism>
<keyword evidence="3" id="KW-0547">Nucleotide-binding</keyword>
<keyword evidence="2" id="KW-0813">Transport</keyword>
<dbReference type="InterPro" id="IPR003439">
    <property type="entry name" value="ABC_transporter-like_ATP-bd"/>
</dbReference>
<dbReference type="GO" id="GO:0005524">
    <property type="term" value="F:ATP binding"/>
    <property type="evidence" value="ECO:0007669"/>
    <property type="project" value="UniProtKB-KW"/>
</dbReference>
<feature type="domain" description="ABC transporter" evidence="5">
    <location>
        <begin position="31"/>
        <end position="303"/>
    </location>
</feature>
<evidence type="ECO:0000256" key="3">
    <source>
        <dbReference type="ARBA" id="ARBA00022741"/>
    </source>
</evidence>
<dbReference type="InterPro" id="IPR027417">
    <property type="entry name" value="P-loop_NTPase"/>
</dbReference>